<evidence type="ECO:0000313" key="6">
    <source>
        <dbReference type="Proteomes" id="UP001165524"/>
    </source>
</evidence>
<dbReference type="PIRSF" id="PIRSF004848">
    <property type="entry name" value="YBL036c_PLPDEIII"/>
    <property type="match status" value="1"/>
</dbReference>
<dbReference type="CDD" id="cd06824">
    <property type="entry name" value="PLPDE_III_Yggs_like"/>
    <property type="match status" value="1"/>
</dbReference>
<evidence type="ECO:0000259" key="4">
    <source>
        <dbReference type="Pfam" id="PF01168"/>
    </source>
</evidence>
<dbReference type="InterPro" id="IPR011078">
    <property type="entry name" value="PyrdxlP_homeostasis"/>
</dbReference>
<reference evidence="5" key="1">
    <citation type="submission" date="2022-04" db="EMBL/GenBank/DDBJ databases">
        <title>Alcanivorax sp. CY1518 draft genome sequence.</title>
        <authorList>
            <person name="Zhao G."/>
            <person name="An M."/>
        </authorList>
    </citation>
    <scope>NUCLEOTIDE SEQUENCE</scope>
    <source>
        <strain evidence="5">CY1518</strain>
    </source>
</reference>
<dbReference type="EMBL" id="JALKII010000002">
    <property type="protein sequence ID" value="MCK0536853.1"/>
    <property type="molecule type" value="Genomic_DNA"/>
</dbReference>
<dbReference type="Gene3D" id="3.20.20.10">
    <property type="entry name" value="Alanine racemase"/>
    <property type="match status" value="1"/>
</dbReference>
<keyword evidence="6" id="KW-1185">Reference proteome</keyword>
<comment type="similarity">
    <text evidence="2 3">Belongs to the pyridoxal phosphate-binding protein YggS/PROSC family.</text>
</comment>
<dbReference type="PROSITE" id="PS01211">
    <property type="entry name" value="UPF0001"/>
    <property type="match status" value="1"/>
</dbReference>
<proteinExistence type="inferred from homology"/>
<evidence type="ECO:0000256" key="3">
    <source>
        <dbReference type="RuleBase" id="RU004514"/>
    </source>
</evidence>
<comment type="function">
    <text evidence="2">Pyridoxal 5'-phosphate (PLP)-binding protein, which is involved in PLP homeostasis.</text>
</comment>
<dbReference type="PANTHER" id="PTHR10146:SF14">
    <property type="entry name" value="PYRIDOXAL PHOSPHATE HOMEOSTASIS PROTEIN"/>
    <property type="match status" value="1"/>
</dbReference>
<accession>A0ABT0E520</accession>
<dbReference type="HAMAP" id="MF_02087">
    <property type="entry name" value="PLP_homeostasis"/>
    <property type="match status" value="1"/>
</dbReference>
<protein>
    <recommendedName>
        <fullName evidence="2">Pyridoxal phosphate homeostasis protein</fullName>
        <shortName evidence="2">PLP homeostasis protein</shortName>
    </recommendedName>
</protein>
<organism evidence="5 6">
    <name type="scientific">Alcanivorax quisquiliarum</name>
    <dbReference type="NCBI Taxonomy" id="2933565"/>
    <lineage>
        <taxon>Bacteria</taxon>
        <taxon>Pseudomonadati</taxon>
        <taxon>Pseudomonadota</taxon>
        <taxon>Gammaproteobacteria</taxon>
        <taxon>Oceanospirillales</taxon>
        <taxon>Alcanivoracaceae</taxon>
        <taxon>Alcanivorax</taxon>
    </lineage>
</organism>
<dbReference type="SUPFAM" id="SSF51419">
    <property type="entry name" value="PLP-binding barrel"/>
    <property type="match status" value="1"/>
</dbReference>
<evidence type="ECO:0000256" key="1">
    <source>
        <dbReference type="ARBA" id="ARBA00022898"/>
    </source>
</evidence>
<dbReference type="Pfam" id="PF01168">
    <property type="entry name" value="Ala_racemase_N"/>
    <property type="match status" value="1"/>
</dbReference>
<evidence type="ECO:0000256" key="2">
    <source>
        <dbReference type="HAMAP-Rule" id="MF_02087"/>
    </source>
</evidence>
<feature type="modified residue" description="N6-(pyridoxal phosphate)lysine" evidence="2">
    <location>
        <position position="33"/>
    </location>
</feature>
<feature type="domain" description="Alanine racemase N-terminal" evidence="4">
    <location>
        <begin position="5"/>
        <end position="223"/>
    </location>
</feature>
<dbReference type="InterPro" id="IPR029066">
    <property type="entry name" value="PLP-binding_barrel"/>
</dbReference>
<dbReference type="InterPro" id="IPR001608">
    <property type="entry name" value="Ala_racemase_N"/>
</dbReference>
<name>A0ABT0E520_9GAMM</name>
<keyword evidence="1 2" id="KW-0663">Pyridoxal phosphate</keyword>
<sequence>MQHRLDALQQRIRQSREAAGRAADTVTLLAVSKTRSAAEIRALATLGITDIGENYLQEALAKQAELADLALTWHFIGPIQSNKTRDIASHFNWVHSVDRARIAHRLNDQRPTGLPPLNVCIQVNVDDERSKSGVSLAEVPELAAVIAALPQLRLRGMMAIPRADAADGGRAAFRTLAMTLSQLRHTIPALDTLSMGMSGDFEAAIAEGATIIRLGTALFGPRPGRA</sequence>
<dbReference type="PANTHER" id="PTHR10146">
    <property type="entry name" value="PROLINE SYNTHETASE CO-TRANSCRIBED BACTERIAL HOMOLOG PROTEIN"/>
    <property type="match status" value="1"/>
</dbReference>
<dbReference type="Proteomes" id="UP001165524">
    <property type="component" value="Unassembled WGS sequence"/>
</dbReference>
<gene>
    <name evidence="5" type="ORF">MU846_03950</name>
</gene>
<evidence type="ECO:0000313" key="5">
    <source>
        <dbReference type="EMBL" id="MCK0536853.1"/>
    </source>
</evidence>
<dbReference type="NCBIfam" id="TIGR00044">
    <property type="entry name" value="YggS family pyridoxal phosphate-dependent enzyme"/>
    <property type="match status" value="1"/>
</dbReference>
<comment type="caution">
    <text evidence="5">The sequence shown here is derived from an EMBL/GenBank/DDBJ whole genome shotgun (WGS) entry which is preliminary data.</text>
</comment>